<accession>A0ABN3XBJ7</accession>
<dbReference type="Pfam" id="PF08007">
    <property type="entry name" value="JmjC_2"/>
    <property type="match status" value="1"/>
</dbReference>
<name>A0ABN3XBJ7_9ACTN</name>
<feature type="domain" description="JmjC" evidence="4">
    <location>
        <begin position="84"/>
        <end position="241"/>
    </location>
</feature>
<dbReference type="EMBL" id="BAAAUD010000036">
    <property type="protein sequence ID" value="GAA2947554.1"/>
    <property type="molecule type" value="Genomic_DNA"/>
</dbReference>
<dbReference type="PANTHER" id="PTHR13096:SF8">
    <property type="entry name" value="RIBOSOMAL OXYGENASE 1"/>
    <property type="match status" value="1"/>
</dbReference>
<proteinExistence type="predicted"/>
<comment type="caution">
    <text evidence="5">The sequence shown here is derived from an EMBL/GenBank/DDBJ whole genome shotgun (WGS) entry which is preliminary data.</text>
</comment>
<sequence>MSPLNLAAHLGQDEFLAQVLHRRYRHVPAAIQDPDKLITWDDVNTILATHRLEPPRFRLSADGEMLPAYRYTAPVTTRRHTVWQRLHPAELHARLAEGASLVIDAVDEVHPPVARAAMELERWLRTGVQANLYASWTAREGFGVHWDDHDVVVTQIDGAKRWKLYGPTRTAPMYKDTDEPEPPPEKPIAEVVLQPGDMLYLPRGWWHSVAASEGEHSLHLTFGVQTTTGAQLLSWLADDLRRHDVLREDLPVHATAAAQAIYLERLHKVVTVALEDPELIGRYTAMRDGTDLTRLRPSLPHLTSVPAVPNVHVRLTTARALLESNGDGVVFRACDNEWEMATEAMPLLERLMSAAPAAVSLGELAETAGISVANAASVVSELMVGQAITVERRNGR</sequence>
<evidence type="ECO:0000256" key="1">
    <source>
        <dbReference type="ARBA" id="ARBA00001954"/>
    </source>
</evidence>
<dbReference type="Gene3D" id="2.60.120.650">
    <property type="entry name" value="Cupin"/>
    <property type="match status" value="1"/>
</dbReference>
<dbReference type="SMART" id="SM00558">
    <property type="entry name" value="JmjC"/>
    <property type="match status" value="1"/>
</dbReference>
<evidence type="ECO:0000313" key="6">
    <source>
        <dbReference type="Proteomes" id="UP001500403"/>
    </source>
</evidence>
<reference evidence="5 6" key="1">
    <citation type="journal article" date="2019" name="Int. J. Syst. Evol. Microbiol.">
        <title>The Global Catalogue of Microorganisms (GCM) 10K type strain sequencing project: providing services to taxonomists for standard genome sequencing and annotation.</title>
        <authorList>
            <consortium name="The Broad Institute Genomics Platform"/>
            <consortium name="The Broad Institute Genome Sequencing Center for Infectious Disease"/>
            <person name="Wu L."/>
            <person name="Ma J."/>
        </authorList>
    </citation>
    <scope>NUCLEOTIDE SEQUENCE [LARGE SCALE GENOMIC DNA]</scope>
    <source>
        <strain evidence="5 6">JCM 9088</strain>
    </source>
</reference>
<gene>
    <name evidence="5" type="ORF">GCM10010446_35990</name>
</gene>
<dbReference type="RefSeq" id="WP_344496290.1">
    <property type="nucleotide sequence ID" value="NZ_BAAAUD010000036.1"/>
</dbReference>
<dbReference type="PROSITE" id="PS51184">
    <property type="entry name" value="JMJC"/>
    <property type="match status" value="1"/>
</dbReference>
<dbReference type="PANTHER" id="PTHR13096">
    <property type="entry name" value="MINA53 MYC INDUCED NUCLEAR ANTIGEN"/>
    <property type="match status" value="1"/>
</dbReference>
<evidence type="ECO:0000256" key="2">
    <source>
        <dbReference type="ARBA" id="ARBA00022723"/>
    </source>
</evidence>
<protein>
    <recommendedName>
        <fullName evidence="4">JmjC domain-containing protein</fullName>
    </recommendedName>
</protein>
<keyword evidence="6" id="KW-1185">Reference proteome</keyword>
<evidence type="ECO:0000256" key="3">
    <source>
        <dbReference type="ARBA" id="ARBA00023004"/>
    </source>
</evidence>
<dbReference type="Proteomes" id="UP001500403">
    <property type="component" value="Unassembled WGS sequence"/>
</dbReference>
<dbReference type="InterPro" id="IPR039994">
    <property type="entry name" value="NO66-like"/>
</dbReference>
<organism evidence="5 6">
    <name type="scientific">Streptomyces enissocaesilis</name>
    <dbReference type="NCBI Taxonomy" id="332589"/>
    <lineage>
        <taxon>Bacteria</taxon>
        <taxon>Bacillati</taxon>
        <taxon>Actinomycetota</taxon>
        <taxon>Actinomycetes</taxon>
        <taxon>Kitasatosporales</taxon>
        <taxon>Streptomycetaceae</taxon>
        <taxon>Streptomyces</taxon>
        <taxon>Streptomyces rochei group</taxon>
    </lineage>
</organism>
<keyword evidence="2" id="KW-0479">Metal-binding</keyword>
<keyword evidence="3" id="KW-0408">Iron</keyword>
<dbReference type="InterPro" id="IPR003347">
    <property type="entry name" value="JmjC_dom"/>
</dbReference>
<dbReference type="SUPFAM" id="SSF51197">
    <property type="entry name" value="Clavaminate synthase-like"/>
    <property type="match status" value="1"/>
</dbReference>
<evidence type="ECO:0000313" key="5">
    <source>
        <dbReference type="EMBL" id="GAA2947554.1"/>
    </source>
</evidence>
<evidence type="ECO:0000259" key="4">
    <source>
        <dbReference type="PROSITE" id="PS51184"/>
    </source>
</evidence>
<comment type="cofactor">
    <cofactor evidence="1">
        <name>Fe(2+)</name>
        <dbReference type="ChEBI" id="CHEBI:29033"/>
    </cofactor>
</comment>